<keyword evidence="3" id="KW-0732">Signal</keyword>
<dbReference type="Proteomes" id="UP000694865">
    <property type="component" value="Unplaced"/>
</dbReference>
<comment type="function">
    <text evidence="3">PPIases accelerate the folding of proteins. It catalyzes the cis-trans isomerization of proline imidic peptide bonds in oligopeptides.</text>
</comment>
<dbReference type="PANTHER" id="PTHR11071">
    <property type="entry name" value="PEPTIDYL-PROLYL CIS-TRANS ISOMERASE"/>
    <property type="match status" value="1"/>
</dbReference>
<proteinExistence type="inferred from homology"/>
<evidence type="ECO:0000256" key="1">
    <source>
        <dbReference type="ARBA" id="ARBA00023110"/>
    </source>
</evidence>
<organism evidence="5 6">
    <name type="scientific">Saccoglossus kowalevskii</name>
    <name type="common">Acorn worm</name>
    <dbReference type="NCBI Taxonomy" id="10224"/>
    <lineage>
        <taxon>Eukaryota</taxon>
        <taxon>Metazoa</taxon>
        <taxon>Hemichordata</taxon>
        <taxon>Enteropneusta</taxon>
        <taxon>Harrimaniidae</taxon>
        <taxon>Saccoglossus</taxon>
    </lineage>
</organism>
<evidence type="ECO:0000256" key="3">
    <source>
        <dbReference type="RuleBase" id="RU363019"/>
    </source>
</evidence>
<comment type="similarity">
    <text evidence="3">Belongs to the cyclophilin-type PPIase family.</text>
</comment>
<reference evidence="6" key="1">
    <citation type="submission" date="2025-08" db="UniProtKB">
        <authorList>
            <consortium name="RefSeq"/>
        </authorList>
    </citation>
    <scope>IDENTIFICATION</scope>
    <source>
        <tissue evidence="6">Testes</tissue>
    </source>
</reference>
<protein>
    <recommendedName>
        <fullName evidence="3">Peptidyl-prolyl cis-trans isomerase</fullName>
        <shortName evidence="3">PPIase</shortName>
        <ecNumber evidence="3">5.2.1.8</ecNumber>
    </recommendedName>
</protein>
<dbReference type="PANTHER" id="PTHR11071:SF547">
    <property type="entry name" value="PEPTIDYL-PROLYL CIS-TRANS ISOMERASE"/>
    <property type="match status" value="1"/>
</dbReference>
<feature type="chain" id="PRO_5044990325" description="Peptidyl-prolyl cis-trans isomerase" evidence="3">
    <location>
        <begin position="25"/>
        <end position="231"/>
    </location>
</feature>
<dbReference type="Pfam" id="PF00160">
    <property type="entry name" value="Pro_isomerase"/>
    <property type="match status" value="1"/>
</dbReference>
<dbReference type="InterPro" id="IPR029000">
    <property type="entry name" value="Cyclophilin-like_dom_sf"/>
</dbReference>
<feature type="domain" description="PPIase cyclophilin-type" evidence="4">
    <location>
        <begin position="57"/>
        <end position="218"/>
    </location>
</feature>
<evidence type="ECO:0000256" key="2">
    <source>
        <dbReference type="ARBA" id="ARBA00023235"/>
    </source>
</evidence>
<dbReference type="Gene3D" id="2.40.100.10">
    <property type="entry name" value="Cyclophilin-like"/>
    <property type="match status" value="1"/>
</dbReference>
<dbReference type="RefSeq" id="XP_002740123.1">
    <property type="nucleotide sequence ID" value="XM_002740077.2"/>
</dbReference>
<accession>A0ABM0GYD8</accession>
<evidence type="ECO:0000259" key="4">
    <source>
        <dbReference type="PROSITE" id="PS50072"/>
    </source>
</evidence>
<dbReference type="GeneID" id="100376386"/>
<dbReference type="InterPro" id="IPR002130">
    <property type="entry name" value="Cyclophilin-type_PPIase_dom"/>
</dbReference>
<name>A0ABM0GYD8_SACKO</name>
<dbReference type="EC" id="5.2.1.8" evidence="3"/>
<sequence length="231" mass="26150">MDKMHRFLTHIFLFLCLTIFLSDSGQVRQFKAGIKKRTGPLEDRDDSNDLLITKKAWFELEIDDMPVGRIEIGLFCETVPITCNNFAALTKGFERRGQFLTYKNTIFHRVVKDFVIQGGDVTEGDGSGSISIYGKSFDDENFFLIPYGPGYVAMANTGPHTNGSQFFITLVKARWLGGKHVVFGKIIKGMDIIERIGELDTDEYHFPKKIVRIIDSGIQPVIEPFLVSKDE</sequence>
<keyword evidence="2 3" id="KW-0413">Isomerase</keyword>
<comment type="catalytic activity">
    <reaction evidence="3">
        <text>[protein]-peptidylproline (omega=180) = [protein]-peptidylproline (omega=0)</text>
        <dbReference type="Rhea" id="RHEA:16237"/>
        <dbReference type="Rhea" id="RHEA-COMP:10747"/>
        <dbReference type="Rhea" id="RHEA-COMP:10748"/>
        <dbReference type="ChEBI" id="CHEBI:83833"/>
        <dbReference type="ChEBI" id="CHEBI:83834"/>
        <dbReference type="EC" id="5.2.1.8"/>
    </reaction>
</comment>
<dbReference type="SUPFAM" id="SSF50891">
    <property type="entry name" value="Cyclophilin-like"/>
    <property type="match status" value="1"/>
</dbReference>
<keyword evidence="1 3" id="KW-0697">Rotamase</keyword>
<evidence type="ECO:0000313" key="6">
    <source>
        <dbReference type="RefSeq" id="XP_002740123.1"/>
    </source>
</evidence>
<keyword evidence="5" id="KW-1185">Reference proteome</keyword>
<gene>
    <name evidence="6" type="primary">LOC100376386</name>
</gene>
<dbReference type="InterPro" id="IPR020892">
    <property type="entry name" value="Cyclophilin-type_PPIase_CS"/>
</dbReference>
<feature type="signal peptide" evidence="3">
    <location>
        <begin position="1"/>
        <end position="24"/>
    </location>
</feature>
<evidence type="ECO:0000313" key="5">
    <source>
        <dbReference type="Proteomes" id="UP000694865"/>
    </source>
</evidence>
<dbReference type="PRINTS" id="PR00153">
    <property type="entry name" value="CSAPPISMRASE"/>
</dbReference>
<dbReference type="PROSITE" id="PS50072">
    <property type="entry name" value="CSA_PPIASE_2"/>
    <property type="match status" value="1"/>
</dbReference>
<dbReference type="PROSITE" id="PS00170">
    <property type="entry name" value="CSA_PPIASE_1"/>
    <property type="match status" value="1"/>
</dbReference>